<comment type="caution">
    <text evidence="1">The sequence shown here is derived from an EMBL/GenBank/DDBJ whole genome shotgun (WGS) entry which is preliminary data.</text>
</comment>
<name>A0A2S7X3B9_9GAMM</name>
<dbReference type="Proteomes" id="UP000239263">
    <property type="component" value="Unassembled WGS sequence"/>
</dbReference>
<dbReference type="AlphaFoldDB" id="A0A2S7X3B9"/>
<proteinExistence type="predicted"/>
<evidence type="ECO:0000313" key="1">
    <source>
        <dbReference type="EMBL" id="PQJ84737.1"/>
    </source>
</evidence>
<organism evidence="1 2">
    <name type="scientific">Aliivibrio sifiae</name>
    <dbReference type="NCBI Taxonomy" id="566293"/>
    <lineage>
        <taxon>Bacteria</taxon>
        <taxon>Pseudomonadati</taxon>
        <taxon>Pseudomonadota</taxon>
        <taxon>Gammaproteobacteria</taxon>
        <taxon>Vibrionales</taxon>
        <taxon>Vibrionaceae</taxon>
        <taxon>Aliivibrio</taxon>
    </lineage>
</organism>
<accession>A0A2S7X3B9</accession>
<dbReference type="RefSeq" id="WP_105056131.1">
    <property type="nucleotide sequence ID" value="NZ_CAWNRT010000002.1"/>
</dbReference>
<protein>
    <submittedName>
        <fullName evidence="1">ATP-dependent transcriptional regulator</fullName>
    </submittedName>
</protein>
<evidence type="ECO:0000313" key="2">
    <source>
        <dbReference type="Proteomes" id="UP000239263"/>
    </source>
</evidence>
<dbReference type="SUPFAM" id="SSF48452">
    <property type="entry name" value="TPR-like"/>
    <property type="match status" value="2"/>
</dbReference>
<dbReference type="Gene3D" id="1.25.40.10">
    <property type="entry name" value="Tetratricopeptide repeat domain"/>
    <property type="match status" value="1"/>
</dbReference>
<dbReference type="OrthoDB" id="5903759at2"/>
<gene>
    <name evidence="1" type="ORF">BTO22_14635</name>
</gene>
<dbReference type="EMBL" id="MSCO01000002">
    <property type="protein sequence ID" value="PQJ84737.1"/>
    <property type="molecule type" value="Genomic_DNA"/>
</dbReference>
<sequence>MKQSKDKVISQLKALELIIEDDTEKVKQDAEQLLLLSETIHFKYGIAYSKLIISTAQWHLMQYNAGFKVAKELLQLHQELENDDLLPTILHTLALHSWGQAKLFSAQQFWIRALEQASLLGDNEIEIESLIGLGNIWRMTNRLKDADSTHSIAAQRANYYRIPHLEAKAYILQSWDNYLLHDFQKMLPILLKAEQLLTHNTNLTWKAEIYDFRGLAFLGLNDLNSAQQCCSFAHQLSLQHNLIWMKAHSAISLARIASAQSHFDHAYDLLTEAEVIAQQFDKGELRSQICLEQSRIAELTKDYEHALYSYKRYRQYEITLLQEQSNCLGKDKTSSSKEQLDMRSKKLINRIKVQLEFNSISSLTYLLPLDKWQRNIKSILSNTLNDDYHLITIVDPSEDKINNLILLGHHYCKHGDSITRLSNTEIVLLINENKKRAKDIAHSLSSLFASYPWYRYSLNSSVPTIHDFSLHEISTHPILSHMHIEDLYG</sequence>
<reference evidence="1 2" key="1">
    <citation type="submission" date="2016-12" db="EMBL/GenBank/DDBJ databases">
        <title>Diversity of luminous bacteria.</title>
        <authorList>
            <person name="Yoshizawa S."/>
            <person name="Kogure K."/>
        </authorList>
    </citation>
    <scope>NUCLEOTIDE SEQUENCE [LARGE SCALE GENOMIC DNA]</scope>
    <source>
        <strain evidence="1 2">ATCC 33715</strain>
    </source>
</reference>
<dbReference type="InterPro" id="IPR011990">
    <property type="entry name" value="TPR-like_helical_dom_sf"/>
</dbReference>